<gene>
    <name evidence="3" type="ORF">BRE01_08430</name>
</gene>
<evidence type="ECO:0000313" key="4">
    <source>
        <dbReference type="Proteomes" id="UP000319578"/>
    </source>
</evidence>
<dbReference type="Proteomes" id="UP000319578">
    <property type="component" value="Unassembled WGS sequence"/>
</dbReference>
<dbReference type="PANTHER" id="PTHR40841:SF2">
    <property type="entry name" value="SIDEROPHORE-DEGRADING ESTERASE (EUROFUNG)"/>
    <property type="match status" value="1"/>
</dbReference>
<evidence type="ECO:0000313" key="3">
    <source>
        <dbReference type="EMBL" id="GED67141.1"/>
    </source>
</evidence>
<reference evidence="3 4" key="1">
    <citation type="submission" date="2019-06" db="EMBL/GenBank/DDBJ databases">
        <title>Whole genome shotgun sequence of Brevibacillus reuszeri NBRC 15719.</title>
        <authorList>
            <person name="Hosoyama A."/>
            <person name="Uohara A."/>
            <person name="Ohji S."/>
            <person name="Ichikawa N."/>
        </authorList>
    </citation>
    <scope>NUCLEOTIDE SEQUENCE [LARGE SCALE GENOMIC DNA]</scope>
    <source>
        <strain evidence="3 4">NBRC 15719</strain>
    </source>
</reference>
<keyword evidence="4" id="KW-1185">Reference proteome</keyword>
<comment type="similarity">
    <text evidence="1">Belongs to the esterase D family.</text>
</comment>
<dbReference type="Pfam" id="PF00756">
    <property type="entry name" value="Esterase"/>
    <property type="match status" value="2"/>
</dbReference>
<dbReference type="SUPFAM" id="SSF53474">
    <property type="entry name" value="alpha/beta-Hydrolases"/>
    <property type="match status" value="2"/>
</dbReference>
<protein>
    <recommendedName>
        <fullName evidence="5">Esterase</fullName>
    </recommendedName>
</protein>
<sequence>MNRYQSIELAGWHLIVYVPPSYHESDVTYPVAYVQDGGEQFDHNSNQIEMLFREGQIPELILVGIEPHNRNDEYTPWPAAPLLTSYPPFGGRGRIYVDCVADVIKPHIDATYRTKTDRANTAILGGSFGGLVSMFASYWRPDTFGKIGMLSASFWYEGVLDFLREQSAPSKEQWLYMSVGSCEGIYKRNAQRQMVRNTVEVRDLWLQKGFPAGQLCFELVDGGTHDAVFMAERLPNALKWLFEGKKLLAKGEEQPNRPFIPGTHYFDLRSTRSGRDYRLFVYVPTTEAPSAGYPIIYSLDGNASFHSIAEAMRLQSRHPLGIEPAVIVGIGYDSDEPIVSDRRFYDYTELADPAVMRKRPDGSPWPETGGADEFLTFIEEELKPEIERRYTIDRSRQALFGHSLGGWFALHVLFTRPGAFHSYIAGSPSVWWNDKSLLARMPELGERMQRGEIDAELMIAVGSEEKQLMVENAEQVYTLLKSYDGHGMRLAFELFEGEGHVSVVHPLISRFLRFMLQRKQS</sequence>
<dbReference type="InterPro" id="IPR000801">
    <property type="entry name" value="Esterase-like"/>
</dbReference>
<dbReference type="EMBL" id="BJON01000003">
    <property type="protein sequence ID" value="GED67141.1"/>
    <property type="molecule type" value="Genomic_DNA"/>
</dbReference>
<keyword evidence="2" id="KW-0378">Hydrolase</keyword>
<evidence type="ECO:0000256" key="1">
    <source>
        <dbReference type="ARBA" id="ARBA00005622"/>
    </source>
</evidence>
<dbReference type="RefSeq" id="WP_049740530.1">
    <property type="nucleotide sequence ID" value="NZ_BJON01000003.1"/>
</dbReference>
<dbReference type="PANTHER" id="PTHR40841">
    <property type="entry name" value="SIDEROPHORE TRIACETYLFUSARININE C ESTERASE"/>
    <property type="match status" value="1"/>
</dbReference>
<comment type="caution">
    <text evidence="3">The sequence shown here is derived from an EMBL/GenBank/DDBJ whole genome shotgun (WGS) entry which is preliminary data.</text>
</comment>
<dbReference type="InterPro" id="IPR029058">
    <property type="entry name" value="AB_hydrolase_fold"/>
</dbReference>
<organism evidence="3 4">
    <name type="scientific">Brevibacillus reuszeri</name>
    <dbReference type="NCBI Taxonomy" id="54915"/>
    <lineage>
        <taxon>Bacteria</taxon>
        <taxon>Bacillati</taxon>
        <taxon>Bacillota</taxon>
        <taxon>Bacilli</taxon>
        <taxon>Bacillales</taxon>
        <taxon>Paenibacillaceae</taxon>
        <taxon>Brevibacillus</taxon>
    </lineage>
</organism>
<evidence type="ECO:0008006" key="5">
    <source>
        <dbReference type="Google" id="ProtNLM"/>
    </source>
</evidence>
<name>A0ABQ0TH41_9BACL</name>
<dbReference type="InterPro" id="IPR052558">
    <property type="entry name" value="Siderophore_Hydrolase_D"/>
</dbReference>
<proteinExistence type="inferred from homology"/>
<accession>A0ABQ0TH41</accession>
<dbReference type="Gene3D" id="3.40.50.1820">
    <property type="entry name" value="alpha/beta hydrolase"/>
    <property type="match status" value="2"/>
</dbReference>
<evidence type="ECO:0000256" key="2">
    <source>
        <dbReference type="ARBA" id="ARBA00022801"/>
    </source>
</evidence>